<proteinExistence type="predicted"/>
<keyword evidence="2" id="KW-0813">Transport</keyword>
<keyword evidence="5 6" id="KW-0472">Membrane</keyword>
<gene>
    <name evidence="7" type="ORF">CR513_05267</name>
</gene>
<evidence type="ECO:0000256" key="4">
    <source>
        <dbReference type="ARBA" id="ARBA00022989"/>
    </source>
</evidence>
<organism evidence="7 8">
    <name type="scientific">Mucuna pruriens</name>
    <name type="common">Velvet bean</name>
    <name type="synonym">Dolichos pruriens</name>
    <dbReference type="NCBI Taxonomy" id="157652"/>
    <lineage>
        <taxon>Eukaryota</taxon>
        <taxon>Viridiplantae</taxon>
        <taxon>Streptophyta</taxon>
        <taxon>Embryophyta</taxon>
        <taxon>Tracheophyta</taxon>
        <taxon>Spermatophyta</taxon>
        <taxon>Magnoliopsida</taxon>
        <taxon>eudicotyledons</taxon>
        <taxon>Gunneridae</taxon>
        <taxon>Pentapetalae</taxon>
        <taxon>rosids</taxon>
        <taxon>fabids</taxon>
        <taxon>Fabales</taxon>
        <taxon>Fabaceae</taxon>
        <taxon>Papilionoideae</taxon>
        <taxon>50 kb inversion clade</taxon>
        <taxon>NPAAA clade</taxon>
        <taxon>indigoferoid/millettioid clade</taxon>
        <taxon>Phaseoleae</taxon>
        <taxon>Mucuna</taxon>
    </lineage>
</organism>
<keyword evidence="8" id="KW-1185">Reference proteome</keyword>
<evidence type="ECO:0000256" key="2">
    <source>
        <dbReference type="ARBA" id="ARBA00022448"/>
    </source>
</evidence>
<evidence type="ECO:0000256" key="1">
    <source>
        <dbReference type="ARBA" id="ARBA00004141"/>
    </source>
</evidence>
<evidence type="ECO:0000256" key="5">
    <source>
        <dbReference type="ARBA" id="ARBA00023136"/>
    </source>
</evidence>
<evidence type="ECO:0000313" key="8">
    <source>
        <dbReference type="Proteomes" id="UP000257109"/>
    </source>
</evidence>
<dbReference type="InterPro" id="IPR039309">
    <property type="entry name" value="BT1"/>
</dbReference>
<keyword evidence="3 6" id="KW-0812">Transmembrane</keyword>
<dbReference type="Proteomes" id="UP000257109">
    <property type="component" value="Unassembled WGS sequence"/>
</dbReference>
<dbReference type="AlphaFoldDB" id="A0A371I5C9"/>
<dbReference type="OrthoDB" id="754047at2759"/>
<dbReference type="EMBL" id="QJKJ01000882">
    <property type="protein sequence ID" value="RDY10250.1"/>
    <property type="molecule type" value="Genomic_DNA"/>
</dbReference>
<evidence type="ECO:0000256" key="6">
    <source>
        <dbReference type="SAM" id="Phobius"/>
    </source>
</evidence>
<accession>A0A371I5C9</accession>
<evidence type="ECO:0000313" key="7">
    <source>
        <dbReference type="EMBL" id="RDY10250.1"/>
    </source>
</evidence>
<protein>
    <submittedName>
        <fullName evidence="7">Folate-biopterin transporter 1, chloroplastic</fullName>
    </submittedName>
</protein>
<sequence>MKISNWSRFSLRLNSDDGDPFLGSRVNTNLEVASSSKATPRKYKYHLSPNNVAIAMIYFVQGVLGLARLVVSFYLKDYLHLDHAKAAVISNLSAFAMAYQTFV</sequence>
<dbReference type="PANTHER" id="PTHR31585">
    <property type="entry name" value="FOLATE-BIOPTERIN TRANSPORTER 1, CHLOROPLASTIC"/>
    <property type="match status" value="1"/>
</dbReference>
<dbReference type="GO" id="GO:0016020">
    <property type="term" value="C:membrane"/>
    <property type="evidence" value="ECO:0007669"/>
    <property type="project" value="UniProtKB-SubCell"/>
</dbReference>
<comment type="subcellular location">
    <subcellularLocation>
        <location evidence="1">Membrane</location>
        <topology evidence="1">Multi-pass membrane protein</topology>
    </subcellularLocation>
</comment>
<feature type="non-terminal residue" evidence="7">
    <location>
        <position position="103"/>
    </location>
</feature>
<evidence type="ECO:0000256" key="3">
    <source>
        <dbReference type="ARBA" id="ARBA00022692"/>
    </source>
</evidence>
<name>A0A371I5C9_MUCPR</name>
<dbReference type="PANTHER" id="PTHR31585:SF0">
    <property type="entry name" value="FOLATE-BIOPTERIN TRANSPORTER 1, CHLOROPLASTIC"/>
    <property type="match status" value="1"/>
</dbReference>
<comment type="caution">
    <text evidence="7">The sequence shown here is derived from an EMBL/GenBank/DDBJ whole genome shotgun (WGS) entry which is preliminary data.</text>
</comment>
<reference evidence="7" key="1">
    <citation type="submission" date="2018-05" db="EMBL/GenBank/DDBJ databases">
        <title>Draft genome of Mucuna pruriens seed.</title>
        <authorList>
            <person name="Nnadi N.E."/>
            <person name="Vos R."/>
            <person name="Hasami M.H."/>
            <person name="Devisetty U.K."/>
            <person name="Aguiy J.C."/>
        </authorList>
    </citation>
    <scope>NUCLEOTIDE SEQUENCE [LARGE SCALE GENOMIC DNA]</scope>
    <source>
        <strain evidence="7">JCA_2017</strain>
    </source>
</reference>
<keyword evidence="4 6" id="KW-1133">Transmembrane helix</keyword>
<feature type="transmembrane region" description="Helical" evidence="6">
    <location>
        <begin position="52"/>
        <end position="75"/>
    </location>
</feature>